<keyword evidence="2" id="KW-1185">Reference proteome</keyword>
<organism evidence="1 2">
    <name type="scientific">Clostridium frigoris</name>
    <dbReference type="NCBI Taxonomy" id="205327"/>
    <lineage>
        <taxon>Bacteria</taxon>
        <taxon>Bacillati</taxon>
        <taxon>Bacillota</taxon>
        <taxon>Clostridia</taxon>
        <taxon>Eubacteriales</taxon>
        <taxon>Clostridiaceae</taxon>
        <taxon>Clostridium</taxon>
    </lineage>
</organism>
<name>A0ABS6BW18_9CLOT</name>
<dbReference type="Proteomes" id="UP000776252">
    <property type="component" value="Unassembled WGS sequence"/>
</dbReference>
<dbReference type="RefSeq" id="WP_216148691.1">
    <property type="nucleotide sequence ID" value="NZ_JAHLDV010000018.1"/>
</dbReference>
<comment type="caution">
    <text evidence="1">The sequence shown here is derived from an EMBL/GenBank/DDBJ whole genome shotgun (WGS) entry which is preliminary data.</text>
</comment>
<reference evidence="1 2" key="1">
    <citation type="submission" date="2021-06" db="EMBL/GenBank/DDBJ databases">
        <title>Clostridia strains as spoilage organisms.</title>
        <authorList>
            <person name="Wambui J."/>
            <person name="Stephan R."/>
            <person name="Stevens M.J.A."/>
        </authorList>
    </citation>
    <scope>NUCLEOTIDE SEQUENCE [LARGE SCALE GENOMIC DNA]</scope>
    <source>
        <strain evidence="1 2">DSM 14204</strain>
    </source>
</reference>
<proteinExistence type="predicted"/>
<protein>
    <submittedName>
        <fullName evidence="1">Uncharacterized protein</fullName>
    </submittedName>
</protein>
<sequence length="54" mass="6286">MGIKNNSKINEYIDNICFYVKFKGAHKEIKDELLSHIEDIVDENNERGLSEVEC</sequence>
<evidence type="ECO:0000313" key="1">
    <source>
        <dbReference type="EMBL" id="MBU3160032.1"/>
    </source>
</evidence>
<gene>
    <name evidence="1" type="ORF">KPL37_09735</name>
</gene>
<evidence type="ECO:0000313" key="2">
    <source>
        <dbReference type="Proteomes" id="UP000776252"/>
    </source>
</evidence>
<dbReference type="EMBL" id="JAHLDV010000018">
    <property type="protein sequence ID" value="MBU3160032.1"/>
    <property type="molecule type" value="Genomic_DNA"/>
</dbReference>
<accession>A0ABS6BW18</accession>